<gene>
    <name evidence="1" type="ordered locus">ELI_08345</name>
</gene>
<keyword evidence="2" id="KW-1185">Reference proteome</keyword>
<dbReference type="EMBL" id="CP000157">
    <property type="protein sequence ID" value="ABC63761.1"/>
    <property type="molecule type" value="Genomic_DNA"/>
</dbReference>
<organism evidence="1 2">
    <name type="scientific">Erythrobacter litoralis (strain HTCC2594)</name>
    <dbReference type="NCBI Taxonomy" id="314225"/>
    <lineage>
        <taxon>Bacteria</taxon>
        <taxon>Pseudomonadati</taxon>
        <taxon>Pseudomonadota</taxon>
        <taxon>Alphaproteobacteria</taxon>
        <taxon>Sphingomonadales</taxon>
        <taxon>Erythrobacteraceae</taxon>
        <taxon>Erythrobacter/Porphyrobacter group</taxon>
        <taxon>Erythrobacter</taxon>
    </lineage>
</organism>
<protein>
    <submittedName>
        <fullName evidence="1">Uncharacterized protein</fullName>
    </submittedName>
</protein>
<reference evidence="2" key="1">
    <citation type="journal article" date="2009" name="J. Bacteriol.">
        <title>Complete genome sequence of Erythrobacter litoralis HTCC2594.</title>
        <authorList>
            <person name="Oh H.M."/>
            <person name="Giovannoni S.J."/>
            <person name="Ferriera S."/>
            <person name="Johnson J."/>
            <person name="Cho J.C."/>
        </authorList>
    </citation>
    <scope>NUCLEOTIDE SEQUENCE [LARGE SCALE GENOMIC DNA]</scope>
    <source>
        <strain evidence="2">HTCC2594</strain>
    </source>
</reference>
<evidence type="ECO:0000313" key="1">
    <source>
        <dbReference type="EMBL" id="ABC63761.1"/>
    </source>
</evidence>
<accession>Q2N980</accession>
<proteinExistence type="predicted"/>
<dbReference type="Proteomes" id="UP000008808">
    <property type="component" value="Chromosome"/>
</dbReference>
<name>Q2N980_ERYLH</name>
<dbReference type="KEGG" id="eli:ELI_08345"/>
<evidence type="ECO:0000313" key="2">
    <source>
        <dbReference type="Proteomes" id="UP000008808"/>
    </source>
</evidence>
<dbReference type="AlphaFoldDB" id="Q2N980"/>
<sequence length="38" mass="4180">MIRHPGLDPGSSFFLTEDKASWIPAFAGMTQVGLFAWP</sequence>
<dbReference type="HOGENOM" id="CLU_3327675_0_0_5"/>